<name>I3UWT4_PSEPU</name>
<evidence type="ECO:0000313" key="1">
    <source>
        <dbReference type="EMBL" id="AFK69955.1"/>
    </source>
</evidence>
<evidence type="ECO:0000313" key="2">
    <source>
        <dbReference type="Proteomes" id="UP000005268"/>
    </source>
</evidence>
<dbReference type="Proteomes" id="UP000005268">
    <property type="component" value="Chromosome"/>
</dbReference>
<protein>
    <submittedName>
        <fullName evidence="1">Uncharacterized protein</fullName>
    </submittedName>
</protein>
<accession>I3UWT4</accession>
<dbReference type="KEGG" id="ppi:YSA_05880"/>
<sequence>MPSLLNSLNLKEFFVPMSLEVGRIIRGFERASTCYFKKP</sequence>
<dbReference type="EMBL" id="CP003588">
    <property type="protein sequence ID" value="AFK69955.1"/>
    <property type="molecule type" value="Genomic_DNA"/>
</dbReference>
<dbReference type="HOGENOM" id="CLU_3315636_0_0_6"/>
<gene>
    <name evidence="1" type="ORF">YSA_05880</name>
</gene>
<proteinExistence type="predicted"/>
<dbReference type="AlphaFoldDB" id="I3UWT4"/>
<organism evidence="1 2">
    <name type="scientific">Pseudomonas putida ND6</name>
    <dbReference type="NCBI Taxonomy" id="231023"/>
    <lineage>
        <taxon>Bacteria</taxon>
        <taxon>Pseudomonadati</taxon>
        <taxon>Pseudomonadota</taxon>
        <taxon>Gammaproteobacteria</taxon>
        <taxon>Pseudomonadales</taxon>
        <taxon>Pseudomonadaceae</taxon>
        <taxon>Pseudomonas</taxon>
    </lineage>
</organism>
<reference evidence="1 2" key="1">
    <citation type="journal article" date="2012" name="J. Bacteriol.">
        <title>Complete Genome Sequence of the Naphthalene-Degrading Pseudomonas putida Strain ND6.</title>
        <authorList>
            <person name="Li S."/>
            <person name="Zhao H."/>
            <person name="Li Y."/>
            <person name="Niu S."/>
            <person name="Cai B."/>
        </authorList>
    </citation>
    <scope>NUCLEOTIDE SEQUENCE [LARGE SCALE GENOMIC DNA]</scope>
    <source>
        <strain evidence="1 2">ND6</strain>
    </source>
</reference>